<reference evidence="1" key="1">
    <citation type="submission" date="2022-08" db="EMBL/GenBank/DDBJ databases">
        <title>Genome Sequence of Fusarium decemcellulare.</title>
        <authorList>
            <person name="Buettner E."/>
        </authorList>
    </citation>
    <scope>NUCLEOTIDE SEQUENCE</scope>
    <source>
        <strain evidence="1">Babe19</strain>
    </source>
</reference>
<dbReference type="EMBL" id="JANRMS010001710">
    <property type="protein sequence ID" value="KAJ3526549.1"/>
    <property type="molecule type" value="Genomic_DNA"/>
</dbReference>
<name>A0ACC1RVE7_9HYPO</name>
<proteinExistence type="predicted"/>
<dbReference type="Proteomes" id="UP001148629">
    <property type="component" value="Unassembled WGS sequence"/>
</dbReference>
<protein>
    <submittedName>
        <fullName evidence="1">Uncharacterized protein</fullName>
    </submittedName>
</protein>
<sequence length="259" mass="27436">MSLEGKTVIVTGSSGGLGKDIAEMYLSKGCNVVVCDINHERLAEAATHFESAYPDKVLITETNVTDEDSVKKLVSSAVEKFGKLDIVVNNAGILDHFDPAGSCDKGLWDRVMAVNVTGPFLVTKHAVQVMEKQGSGLVVNIGSNASHRGFAAGVAYTTSKHAIVGLTKNTATYYGPKGVNCLALLLGGMETTHINDAFAAGINKEGMGFFRTTMPGYVQGKTGLSTELVARYIGFLSDDEMSTTSNGSCIVFNKNWPVA</sequence>
<evidence type="ECO:0000313" key="2">
    <source>
        <dbReference type="Proteomes" id="UP001148629"/>
    </source>
</evidence>
<comment type="caution">
    <text evidence="1">The sequence shown here is derived from an EMBL/GenBank/DDBJ whole genome shotgun (WGS) entry which is preliminary data.</text>
</comment>
<accession>A0ACC1RVE7</accession>
<keyword evidence="2" id="KW-1185">Reference proteome</keyword>
<gene>
    <name evidence="1" type="ORF">NM208_g11137</name>
</gene>
<evidence type="ECO:0000313" key="1">
    <source>
        <dbReference type="EMBL" id="KAJ3526549.1"/>
    </source>
</evidence>
<organism evidence="1 2">
    <name type="scientific">Fusarium decemcellulare</name>
    <dbReference type="NCBI Taxonomy" id="57161"/>
    <lineage>
        <taxon>Eukaryota</taxon>
        <taxon>Fungi</taxon>
        <taxon>Dikarya</taxon>
        <taxon>Ascomycota</taxon>
        <taxon>Pezizomycotina</taxon>
        <taxon>Sordariomycetes</taxon>
        <taxon>Hypocreomycetidae</taxon>
        <taxon>Hypocreales</taxon>
        <taxon>Nectriaceae</taxon>
        <taxon>Fusarium</taxon>
        <taxon>Fusarium decemcellulare species complex</taxon>
    </lineage>
</organism>